<dbReference type="PANTHER" id="PTHR19848:SF8">
    <property type="entry name" value="F-BOX AND WD REPEAT DOMAIN CONTAINING 7"/>
    <property type="match status" value="1"/>
</dbReference>
<dbReference type="OMA" id="SVWENQC"/>
<dbReference type="EnsemblMetazoa" id="XM_038218889.1">
    <property type="protein sequence ID" value="XP_038074817.1"/>
    <property type="gene ID" value="LOC119742724"/>
</dbReference>
<organism evidence="5 6">
    <name type="scientific">Patiria miniata</name>
    <name type="common">Bat star</name>
    <name type="synonym">Asterina miniata</name>
    <dbReference type="NCBI Taxonomy" id="46514"/>
    <lineage>
        <taxon>Eukaryota</taxon>
        <taxon>Metazoa</taxon>
        <taxon>Echinodermata</taxon>
        <taxon>Eleutherozoa</taxon>
        <taxon>Asterozoa</taxon>
        <taxon>Asteroidea</taxon>
        <taxon>Valvatacea</taxon>
        <taxon>Valvatida</taxon>
        <taxon>Asterinidae</taxon>
        <taxon>Patiria</taxon>
    </lineage>
</organism>
<dbReference type="PANTHER" id="PTHR19848">
    <property type="entry name" value="WD40 REPEAT PROTEIN"/>
    <property type="match status" value="1"/>
</dbReference>
<dbReference type="GeneID" id="119742724"/>
<accession>A0A914BHA9</accession>
<dbReference type="InterPro" id="IPR001680">
    <property type="entry name" value="WD40_rpt"/>
</dbReference>
<feature type="compositionally biased region" description="Low complexity" evidence="4">
    <location>
        <begin position="61"/>
        <end position="72"/>
    </location>
</feature>
<dbReference type="InterPro" id="IPR015943">
    <property type="entry name" value="WD40/YVTN_repeat-like_dom_sf"/>
</dbReference>
<dbReference type="OrthoDB" id="190105at2759"/>
<dbReference type="PROSITE" id="PS50082">
    <property type="entry name" value="WD_REPEATS_2"/>
    <property type="match status" value="4"/>
</dbReference>
<dbReference type="AlphaFoldDB" id="A0A914BHA9"/>
<dbReference type="SMART" id="SM00320">
    <property type="entry name" value="WD40"/>
    <property type="match status" value="4"/>
</dbReference>
<feature type="repeat" description="WD" evidence="3">
    <location>
        <begin position="349"/>
        <end position="388"/>
    </location>
</feature>
<dbReference type="Proteomes" id="UP000887568">
    <property type="component" value="Unplaced"/>
</dbReference>
<dbReference type="Pfam" id="PF00400">
    <property type="entry name" value="WD40"/>
    <property type="match status" value="4"/>
</dbReference>
<sequence length="594" mass="65214">MASSTDTRTLSVEVRKLRKKLRQIDNLNRLDRPLLPEEEEKVARTGSIRSLLREKLKEFASLEQSELSSSQLDRTGSEEGGDTTQESWHLVENGQREQTVDDEPLANSDEMKRPYNEEVEEQQIVFTPEGDAGGEKSQAGNDDAAKDGTTPPKVPRREEEESKKRAGQGEASTSNPETAQPSKGKSKGKKKAPESNEGDSWARTKFTVQDLEGHNDIIYAVSCDGSRLLTGSRDTMVKYWDLDKGTELRSLGGHSGTVTSVILLSTEESTQLASQFDVPANDRIAVTGSKDCHIKVWSLETGQAVHSVYTYNPVECLGYISDRALIVSGSDGGKVELWDMKTGSSVFSTLGHDDAVTCIQVSGTSVYTASSDGIIKLWQLRDNSLHPTFVSENISSTSSSHLLARRHVRSLAVHGETIYYGDDGLNVKALDWKKALVHKLKNHLGDFGSTDAMCSTKDLLICAGYDLDNGCGFLNFWSLPEEVYLATLNDQDISRIVTMDHTQTKEGALRVVTGGQELRVWDRIPKKRYSPQDAVPTEFNFSFSVKAQDSDADSDTTDMSDSEGGGADERGGRRWSQGSGGSTKASWSSWCTLV</sequence>
<feature type="repeat" description="WD" evidence="3">
    <location>
        <begin position="314"/>
        <end position="348"/>
    </location>
</feature>
<keyword evidence="6" id="KW-1185">Reference proteome</keyword>
<dbReference type="PROSITE" id="PS50294">
    <property type="entry name" value="WD_REPEATS_REGION"/>
    <property type="match status" value="1"/>
</dbReference>
<feature type="compositionally biased region" description="Polar residues" evidence="4">
    <location>
        <begin position="170"/>
        <end position="181"/>
    </location>
</feature>
<name>A0A914BHA9_PATMI</name>
<feature type="repeat" description="WD" evidence="3">
    <location>
        <begin position="281"/>
        <end position="307"/>
    </location>
</feature>
<feature type="compositionally biased region" description="Polar residues" evidence="4">
    <location>
        <begin position="583"/>
        <end position="594"/>
    </location>
</feature>
<dbReference type="RefSeq" id="XP_038074816.1">
    <property type="nucleotide sequence ID" value="XM_038218888.1"/>
</dbReference>
<dbReference type="SUPFAM" id="SSF50978">
    <property type="entry name" value="WD40 repeat-like"/>
    <property type="match status" value="1"/>
</dbReference>
<dbReference type="InterPro" id="IPR020472">
    <property type="entry name" value="WD40_PAC1"/>
</dbReference>
<evidence type="ECO:0000256" key="4">
    <source>
        <dbReference type="SAM" id="MobiDB-lite"/>
    </source>
</evidence>
<protein>
    <submittedName>
        <fullName evidence="5">Uncharacterized protein</fullName>
    </submittedName>
</protein>
<dbReference type="InterPro" id="IPR036322">
    <property type="entry name" value="WD40_repeat_dom_sf"/>
</dbReference>
<evidence type="ECO:0000256" key="1">
    <source>
        <dbReference type="ARBA" id="ARBA00022574"/>
    </source>
</evidence>
<evidence type="ECO:0000256" key="3">
    <source>
        <dbReference type="PROSITE-ProRule" id="PRU00221"/>
    </source>
</evidence>
<reference evidence="5" key="1">
    <citation type="submission" date="2022-11" db="UniProtKB">
        <authorList>
            <consortium name="EnsemblMetazoa"/>
        </authorList>
    </citation>
    <scope>IDENTIFICATION</scope>
</reference>
<feature type="compositionally biased region" description="Acidic residues" evidence="4">
    <location>
        <begin position="550"/>
        <end position="561"/>
    </location>
</feature>
<proteinExistence type="predicted"/>
<feature type="region of interest" description="Disordered" evidence="4">
    <location>
        <begin position="547"/>
        <end position="594"/>
    </location>
</feature>
<evidence type="ECO:0000313" key="6">
    <source>
        <dbReference type="Proteomes" id="UP000887568"/>
    </source>
</evidence>
<keyword evidence="1 3" id="KW-0853">WD repeat</keyword>
<dbReference type="Gene3D" id="2.130.10.10">
    <property type="entry name" value="YVTN repeat-like/Quinoprotein amine dehydrogenase"/>
    <property type="match status" value="1"/>
</dbReference>
<dbReference type="EnsemblMetazoa" id="XM_038218888.1">
    <property type="protein sequence ID" value="XP_038074816.1"/>
    <property type="gene ID" value="LOC119742724"/>
</dbReference>
<dbReference type="PRINTS" id="PR00320">
    <property type="entry name" value="GPROTEINBRPT"/>
</dbReference>
<dbReference type="RefSeq" id="XP_038074817.1">
    <property type="nucleotide sequence ID" value="XM_038218889.1"/>
</dbReference>
<feature type="compositionally biased region" description="Basic and acidic residues" evidence="4">
    <location>
        <begin position="155"/>
        <end position="164"/>
    </location>
</feature>
<feature type="region of interest" description="Disordered" evidence="4">
    <location>
        <begin position="60"/>
        <end position="203"/>
    </location>
</feature>
<keyword evidence="2" id="KW-0677">Repeat</keyword>
<evidence type="ECO:0000256" key="2">
    <source>
        <dbReference type="ARBA" id="ARBA00022737"/>
    </source>
</evidence>
<evidence type="ECO:0000313" key="5">
    <source>
        <dbReference type="EnsemblMetazoa" id="XP_038074817.1"/>
    </source>
</evidence>
<feature type="repeat" description="WD" evidence="3">
    <location>
        <begin position="211"/>
        <end position="250"/>
    </location>
</feature>